<gene>
    <name evidence="1" type="ORF">Amon02_000140800</name>
</gene>
<keyword evidence="2" id="KW-1185">Reference proteome</keyword>
<dbReference type="EMBL" id="BSXS01000679">
    <property type="protein sequence ID" value="GME73458.1"/>
    <property type="molecule type" value="Genomic_DNA"/>
</dbReference>
<sequence length="254" mass="27652">MVGILSPEDLTGQEILIMLSKYYDLMKTLILSYTLEPAGSHGVWGLDDHFHLIYIVGACQLVDFKECFIGIESTDDSEVSTSSTTTMGHRGRSWEKIAKGMVKMYYGEVLCKFPVVQHFYFGNVFYPWVDEVSLKPLPESNPDEVTNSNDAGTGTGTTKDINHRSEAEIAMTTLYQKREADLAKLVSSRRPDHGVPSVTGAPWAPSSGSNTKTAVTGVPWATPSGSTAKTPVTGAPWASAGAKSQVTKAPWSRR</sequence>
<comment type="caution">
    <text evidence="1">The sequence shown here is derived from an EMBL/GenBank/DDBJ whole genome shotgun (WGS) entry which is preliminary data.</text>
</comment>
<reference evidence="1" key="1">
    <citation type="submission" date="2023-04" db="EMBL/GenBank/DDBJ databases">
        <title>Ambrosiozyma monospora NBRC 10751.</title>
        <authorList>
            <person name="Ichikawa N."/>
            <person name="Sato H."/>
            <person name="Tonouchi N."/>
        </authorList>
    </citation>
    <scope>NUCLEOTIDE SEQUENCE</scope>
    <source>
        <strain evidence="1">NBRC 10751</strain>
    </source>
</reference>
<organism evidence="1 2">
    <name type="scientific">Ambrosiozyma monospora</name>
    <name type="common">Yeast</name>
    <name type="synonym">Endomycopsis monosporus</name>
    <dbReference type="NCBI Taxonomy" id="43982"/>
    <lineage>
        <taxon>Eukaryota</taxon>
        <taxon>Fungi</taxon>
        <taxon>Dikarya</taxon>
        <taxon>Ascomycota</taxon>
        <taxon>Saccharomycotina</taxon>
        <taxon>Pichiomycetes</taxon>
        <taxon>Pichiales</taxon>
        <taxon>Pichiaceae</taxon>
        <taxon>Ambrosiozyma</taxon>
    </lineage>
</organism>
<dbReference type="Proteomes" id="UP001165064">
    <property type="component" value="Unassembled WGS sequence"/>
</dbReference>
<evidence type="ECO:0000313" key="1">
    <source>
        <dbReference type="EMBL" id="GME73458.1"/>
    </source>
</evidence>
<evidence type="ECO:0000313" key="2">
    <source>
        <dbReference type="Proteomes" id="UP001165064"/>
    </source>
</evidence>
<protein>
    <submittedName>
        <fullName evidence="1">Unnamed protein product</fullName>
    </submittedName>
</protein>
<accession>A0ACB5SW79</accession>
<name>A0ACB5SW79_AMBMO</name>
<proteinExistence type="predicted"/>